<accession>A0ACC1RY75</accession>
<organism evidence="1 2">
    <name type="scientific">Fusarium decemcellulare</name>
    <dbReference type="NCBI Taxonomy" id="57161"/>
    <lineage>
        <taxon>Eukaryota</taxon>
        <taxon>Fungi</taxon>
        <taxon>Dikarya</taxon>
        <taxon>Ascomycota</taxon>
        <taxon>Pezizomycotina</taxon>
        <taxon>Sordariomycetes</taxon>
        <taxon>Hypocreomycetidae</taxon>
        <taxon>Hypocreales</taxon>
        <taxon>Nectriaceae</taxon>
        <taxon>Fusarium</taxon>
        <taxon>Fusarium decemcellulare species complex</taxon>
    </lineage>
</organism>
<evidence type="ECO:0000313" key="1">
    <source>
        <dbReference type="EMBL" id="KAJ3528135.1"/>
    </source>
</evidence>
<protein>
    <submittedName>
        <fullName evidence="1">Uncharacterized protein</fullName>
    </submittedName>
</protein>
<comment type="caution">
    <text evidence="1">The sequence shown here is derived from an EMBL/GenBank/DDBJ whole genome shotgun (WGS) entry which is preliminary data.</text>
</comment>
<proteinExistence type="predicted"/>
<dbReference type="Proteomes" id="UP001148629">
    <property type="component" value="Unassembled WGS sequence"/>
</dbReference>
<gene>
    <name evidence="1" type="ORF">NM208_g10350</name>
</gene>
<sequence>MRLHSRLIETVGLSSFILSQPVWSLGNTPCPILGAYYPAPTTLASSDFVENATVNAETQIREGLDNGQLDGNTTTLSIEVYSLHNDSPLFTFHNTPELLGSQRKTGVTTVDSNTVYRIGSVSKLWTAYLYLITAGDSSWGRPVTDFVPELAAIVQDRKAFDDKFDHVSWETITVGALASHLAGIGRDASWSSSLATRFQSLGLPDQGGNSNSNCGDANREMLPSFFHDFSRQHPISTPFYTPVYSNAGYQILAYALENITGRQLCDTFEKRLVKPLGLQGTYYDTPPTTNTSIIPFNKTFSWWDFDYRGKTPAAGYYSTTNDMSLVGKAILNSTFLSLAQTHRWLKPHAFTSNPDTAVGAPWEILRAPGSPVSWIYAKSGDAGLYSSMVMLIPDLDVGISVLAAGMDATNQVLVASDVLANTFVPAFWAEAKQQTATAYAGTYMDHKSNTTITIAAAADTAPGLVLSEFTLGGQDLLQELISLIGTNVTLHLYHMGLTAKGDNNTTIDSWRAVFETSSAISSSSSSSCVSWLLLNPYLYGGVGLDEFLFTLDSTFQNALAIESRIAGVEVQKQGDRLSGTGKLWKMSST</sequence>
<evidence type="ECO:0000313" key="2">
    <source>
        <dbReference type="Proteomes" id="UP001148629"/>
    </source>
</evidence>
<keyword evidence="2" id="KW-1185">Reference proteome</keyword>
<name>A0ACC1RY75_9HYPO</name>
<dbReference type="EMBL" id="JANRMS010001452">
    <property type="protein sequence ID" value="KAJ3528135.1"/>
    <property type="molecule type" value="Genomic_DNA"/>
</dbReference>
<reference evidence="1" key="1">
    <citation type="submission" date="2022-08" db="EMBL/GenBank/DDBJ databases">
        <title>Genome Sequence of Fusarium decemcellulare.</title>
        <authorList>
            <person name="Buettner E."/>
        </authorList>
    </citation>
    <scope>NUCLEOTIDE SEQUENCE</scope>
    <source>
        <strain evidence="1">Babe19</strain>
    </source>
</reference>